<evidence type="ECO:0000256" key="7">
    <source>
        <dbReference type="SAM" id="MobiDB-lite"/>
    </source>
</evidence>
<dbReference type="Pfam" id="PF09649">
    <property type="entry name" value="CHZ"/>
    <property type="match status" value="1"/>
</dbReference>
<reference evidence="8 9" key="1">
    <citation type="journal article" date="2016" name="Sci. Rep.">
        <title>Draft genome sequencing and secretome analysis of fungal phytopathogen Ascochyta rabiei provides insight into the necrotrophic effector repertoire.</title>
        <authorList>
            <person name="Verma S."/>
            <person name="Gazara R.K."/>
            <person name="Nizam S."/>
            <person name="Parween S."/>
            <person name="Chattopadhyay D."/>
            <person name="Verma P.K."/>
        </authorList>
    </citation>
    <scope>NUCLEOTIDE SEQUENCE [LARGE SCALE GENOMIC DNA]</scope>
    <source>
        <strain evidence="8 9">ArDII</strain>
    </source>
</reference>
<keyword evidence="9" id="KW-1185">Reference proteome</keyword>
<feature type="compositionally biased region" description="Acidic residues" evidence="7">
    <location>
        <begin position="135"/>
        <end position="165"/>
    </location>
</feature>
<evidence type="ECO:0000256" key="3">
    <source>
        <dbReference type="ARBA" id="ARBA00008057"/>
    </source>
</evidence>
<protein>
    <submittedName>
        <fullName evidence="8">Nucleus</fullName>
    </submittedName>
</protein>
<dbReference type="AlphaFoldDB" id="A0A163FUN9"/>
<feature type="compositionally biased region" description="Polar residues" evidence="7">
    <location>
        <begin position="91"/>
        <end position="117"/>
    </location>
</feature>
<gene>
    <name evidence="8" type="primary">CHZ1</name>
    <name evidence="8" type="ORF">ST47_g4276</name>
</gene>
<dbReference type="InterPro" id="IPR019098">
    <property type="entry name" value="Histone_chaperone_domain_CHZ"/>
</dbReference>
<feature type="region of interest" description="Disordered" evidence="7">
    <location>
        <begin position="89"/>
        <end position="210"/>
    </location>
</feature>
<comment type="subunit">
    <text evidence="6">Forms a heterotrimer with H2A.Z-H2B, stabilizing the association of the histone dimer. Also, with a lower affinity, forms a heterotrimer with H2A-H2B.</text>
</comment>
<evidence type="ECO:0000256" key="6">
    <source>
        <dbReference type="ARBA" id="ARBA00025877"/>
    </source>
</evidence>
<dbReference type="SMART" id="SM01082">
    <property type="entry name" value="CHZ"/>
    <property type="match status" value="1"/>
</dbReference>
<evidence type="ECO:0000256" key="4">
    <source>
        <dbReference type="ARBA" id="ARBA00023186"/>
    </source>
</evidence>
<sequence>MISSKPNTFNPQVAAIALCVLVQFQAQSEQTRCLLFAHRESVAPVINKLCLPYAALVWMNSGRAVLTITASCSSSQTIQLTHALIAPPSERITQTSAKCRNQTTHSMSAQSNDQQMEGVQDTKGKGKAPQQNVVEESEDSSDESAGEDQAAEPEEADEDNMEEIETSNIIQGSRTRGKTIDFAKANQELEGEDDEDEDDDFVDPDDEMKD</sequence>
<feature type="compositionally biased region" description="Acidic residues" evidence="7">
    <location>
        <begin position="189"/>
        <end position="210"/>
    </location>
</feature>
<evidence type="ECO:0000256" key="2">
    <source>
        <dbReference type="ARBA" id="ARBA00004123"/>
    </source>
</evidence>
<dbReference type="STRING" id="5454.A0A163FUN9"/>
<name>A0A163FUN9_DIDRA</name>
<evidence type="ECO:0000256" key="5">
    <source>
        <dbReference type="ARBA" id="ARBA00023242"/>
    </source>
</evidence>
<comment type="similarity">
    <text evidence="3">Belongs to the CHZ1 family.</text>
</comment>
<evidence type="ECO:0000313" key="8">
    <source>
        <dbReference type="EMBL" id="KZM24544.1"/>
    </source>
</evidence>
<dbReference type="GO" id="GO:0005634">
    <property type="term" value="C:nucleus"/>
    <property type="evidence" value="ECO:0007669"/>
    <property type="project" value="UniProtKB-SubCell"/>
</dbReference>
<keyword evidence="5" id="KW-0539">Nucleus</keyword>
<comment type="function">
    <text evidence="1">Forms a chaperone-bound H2A.Z-H2B complex that acts as a source for SWR1 complex-dependent H2A to H2A.Z histone replacement in chromatin.</text>
</comment>
<dbReference type="OrthoDB" id="2148987at2759"/>
<comment type="caution">
    <text evidence="8">The sequence shown here is derived from an EMBL/GenBank/DDBJ whole genome shotgun (WGS) entry which is preliminary data.</text>
</comment>
<dbReference type="EMBL" id="JYNV01000155">
    <property type="protein sequence ID" value="KZM24544.1"/>
    <property type="molecule type" value="Genomic_DNA"/>
</dbReference>
<keyword evidence="4" id="KW-0143">Chaperone</keyword>
<comment type="subcellular location">
    <subcellularLocation>
        <location evidence="2">Nucleus</location>
    </subcellularLocation>
</comment>
<dbReference type="Proteomes" id="UP000076837">
    <property type="component" value="Unassembled WGS sequence"/>
</dbReference>
<proteinExistence type="inferred from homology"/>
<accession>A0A163FUN9</accession>
<organism evidence="8 9">
    <name type="scientific">Didymella rabiei</name>
    <name type="common">Chickpea ascochyta blight fungus</name>
    <name type="synonym">Mycosphaerella rabiei</name>
    <dbReference type="NCBI Taxonomy" id="5454"/>
    <lineage>
        <taxon>Eukaryota</taxon>
        <taxon>Fungi</taxon>
        <taxon>Dikarya</taxon>
        <taxon>Ascomycota</taxon>
        <taxon>Pezizomycotina</taxon>
        <taxon>Dothideomycetes</taxon>
        <taxon>Pleosporomycetidae</taxon>
        <taxon>Pleosporales</taxon>
        <taxon>Pleosporineae</taxon>
        <taxon>Didymellaceae</taxon>
        <taxon>Ascochyta</taxon>
    </lineage>
</organism>
<evidence type="ECO:0000313" key="9">
    <source>
        <dbReference type="Proteomes" id="UP000076837"/>
    </source>
</evidence>
<evidence type="ECO:0000256" key="1">
    <source>
        <dbReference type="ARBA" id="ARBA00002212"/>
    </source>
</evidence>